<proteinExistence type="predicted"/>
<reference evidence="3" key="1">
    <citation type="journal article" date="2014" name="Front. Microbiol.">
        <title>High frequency of phylogenetically diverse reductive dehalogenase-homologous genes in deep subseafloor sedimentary metagenomes.</title>
        <authorList>
            <person name="Kawai M."/>
            <person name="Futagami T."/>
            <person name="Toyoda A."/>
            <person name="Takaki Y."/>
            <person name="Nishi S."/>
            <person name="Hori S."/>
            <person name="Arai W."/>
            <person name="Tsubouchi T."/>
            <person name="Morono Y."/>
            <person name="Uchiyama I."/>
            <person name="Ito T."/>
            <person name="Fujiyama A."/>
            <person name="Inagaki F."/>
            <person name="Takami H."/>
        </authorList>
    </citation>
    <scope>NUCLEOTIDE SEQUENCE</scope>
    <source>
        <strain evidence="3">Expedition CK06-06</strain>
    </source>
</reference>
<name>X0SGL8_9ZZZZ</name>
<evidence type="ECO:0000259" key="2">
    <source>
        <dbReference type="PROSITE" id="PS50994"/>
    </source>
</evidence>
<organism evidence="3">
    <name type="scientific">marine sediment metagenome</name>
    <dbReference type="NCBI Taxonomy" id="412755"/>
    <lineage>
        <taxon>unclassified sequences</taxon>
        <taxon>metagenomes</taxon>
        <taxon>ecological metagenomes</taxon>
    </lineage>
</organism>
<protein>
    <recommendedName>
        <fullName evidence="2">Integrase catalytic domain-containing protein</fullName>
    </recommendedName>
</protein>
<dbReference type="PROSITE" id="PS50994">
    <property type="entry name" value="INTEGRASE"/>
    <property type="match status" value="1"/>
</dbReference>
<dbReference type="AlphaFoldDB" id="X0SGL8"/>
<accession>X0SGL8</accession>
<comment type="caution">
    <text evidence="3">The sequence shown here is derived from an EMBL/GenBank/DDBJ whole genome shotgun (WGS) entry which is preliminary data.</text>
</comment>
<dbReference type="GO" id="GO:0015074">
    <property type="term" value="P:DNA integration"/>
    <property type="evidence" value="ECO:0007669"/>
    <property type="project" value="InterPro"/>
</dbReference>
<feature type="domain" description="Integrase catalytic" evidence="2">
    <location>
        <begin position="1"/>
        <end position="139"/>
    </location>
</feature>
<dbReference type="EMBL" id="BARS01007230">
    <property type="protein sequence ID" value="GAF80183.1"/>
    <property type="molecule type" value="Genomic_DNA"/>
</dbReference>
<dbReference type="Gene3D" id="3.30.420.10">
    <property type="entry name" value="Ribonuclease H-like superfamily/Ribonuclease H"/>
    <property type="match status" value="1"/>
</dbReference>
<dbReference type="InterPro" id="IPR012337">
    <property type="entry name" value="RNaseH-like_sf"/>
</dbReference>
<dbReference type="InterPro" id="IPR036397">
    <property type="entry name" value="RNaseH_sf"/>
</dbReference>
<feature type="compositionally biased region" description="Polar residues" evidence="1">
    <location>
        <begin position="180"/>
        <end position="191"/>
    </location>
</feature>
<dbReference type="InterPro" id="IPR001584">
    <property type="entry name" value="Integrase_cat-core"/>
</dbReference>
<dbReference type="GO" id="GO:0003676">
    <property type="term" value="F:nucleic acid binding"/>
    <property type="evidence" value="ECO:0007669"/>
    <property type="project" value="InterPro"/>
</dbReference>
<gene>
    <name evidence="3" type="ORF">S01H1_13959</name>
</gene>
<feature type="region of interest" description="Disordered" evidence="1">
    <location>
        <begin position="176"/>
        <end position="210"/>
    </location>
</feature>
<evidence type="ECO:0000313" key="3">
    <source>
        <dbReference type="EMBL" id="GAF80183.1"/>
    </source>
</evidence>
<sequence>MGKSQESTFQALQKVGQRTPFCWKGLDSDNGPEFINAILYKYCDRGNLEFTRSRPNRKNDNAYIEQKNWTHVRKVVGYLRYDTLAELTIINDLYYGDLRVYKNFFQPVMKLVSKERIGGRVKRKYDIPKTPYQRLMESDQIPEEAREELKRVYLSSNPAQLKRNIDAKLDNLYHAYQQKMKAQQSDPQKSPTPHPVTSFMMQQPPVGLPS</sequence>
<evidence type="ECO:0000256" key="1">
    <source>
        <dbReference type="SAM" id="MobiDB-lite"/>
    </source>
</evidence>
<dbReference type="SUPFAM" id="SSF53098">
    <property type="entry name" value="Ribonuclease H-like"/>
    <property type="match status" value="1"/>
</dbReference>